<dbReference type="KEGG" id="mmob:F6R98_07060"/>
<comment type="catalytic activity">
    <reaction evidence="1">
        <text>ATP + protein L-histidine = ADP + protein N-phospho-L-histidine.</text>
        <dbReference type="EC" id="2.7.13.3"/>
    </reaction>
</comment>
<reference evidence="5 6" key="1">
    <citation type="submission" date="2019-09" db="EMBL/GenBank/DDBJ databases">
        <title>Ecophysiology of the spiral-shaped methanotroph Methylospira mobilis as revealed by the complete genome sequence.</title>
        <authorList>
            <person name="Oshkin I.Y."/>
            <person name="Dedysh S.N."/>
            <person name="Miroshnikov K."/>
            <person name="Danilova O.V."/>
            <person name="Hakobyan A."/>
            <person name="Liesack W."/>
        </authorList>
    </citation>
    <scope>NUCLEOTIDE SEQUENCE [LARGE SCALE GENOMIC DNA]</scope>
    <source>
        <strain evidence="5 6">Shm1</strain>
    </source>
</reference>
<evidence type="ECO:0000259" key="4">
    <source>
        <dbReference type="PROSITE" id="PS50109"/>
    </source>
</evidence>
<dbReference type="CDD" id="cd00075">
    <property type="entry name" value="HATPase"/>
    <property type="match status" value="1"/>
</dbReference>
<dbReference type="InterPro" id="IPR004358">
    <property type="entry name" value="Sig_transdc_His_kin-like_C"/>
</dbReference>
<dbReference type="SUPFAM" id="SSF54631">
    <property type="entry name" value="CBS-domain pair"/>
    <property type="match status" value="1"/>
</dbReference>
<dbReference type="RefSeq" id="WP_153248402.1">
    <property type="nucleotide sequence ID" value="NZ_CP044205.1"/>
</dbReference>
<proteinExistence type="predicted"/>
<name>A0A5Q0BJQ3_9GAMM</name>
<dbReference type="InterPro" id="IPR036890">
    <property type="entry name" value="HATPase_C_sf"/>
</dbReference>
<dbReference type="InterPro" id="IPR003594">
    <property type="entry name" value="HATPase_dom"/>
</dbReference>
<dbReference type="SUPFAM" id="SSF55874">
    <property type="entry name" value="ATPase domain of HSP90 chaperone/DNA topoisomerase II/histidine kinase"/>
    <property type="match status" value="1"/>
</dbReference>
<dbReference type="InParanoid" id="A0A5Q0BJQ3"/>
<dbReference type="EC" id="2.7.13.3" evidence="2"/>
<dbReference type="SUPFAM" id="SSF47384">
    <property type="entry name" value="Homodimeric domain of signal transducing histidine kinase"/>
    <property type="match status" value="1"/>
</dbReference>
<dbReference type="PROSITE" id="PS50109">
    <property type="entry name" value="HIS_KIN"/>
    <property type="match status" value="1"/>
</dbReference>
<dbReference type="InterPro" id="IPR003661">
    <property type="entry name" value="HisK_dim/P_dom"/>
</dbReference>
<accession>A0A5Q0BJQ3</accession>
<protein>
    <recommendedName>
        <fullName evidence="2">histidine kinase</fullName>
        <ecNumber evidence="2">2.7.13.3</ecNumber>
    </recommendedName>
</protein>
<dbReference type="OrthoDB" id="1931120at2"/>
<evidence type="ECO:0000313" key="6">
    <source>
        <dbReference type="Proteomes" id="UP000325755"/>
    </source>
</evidence>
<dbReference type="InterPro" id="IPR005467">
    <property type="entry name" value="His_kinase_dom"/>
</dbReference>
<dbReference type="InterPro" id="IPR046342">
    <property type="entry name" value="CBS_dom_sf"/>
</dbReference>
<dbReference type="AlphaFoldDB" id="A0A5Q0BJQ3"/>
<dbReference type="PRINTS" id="PR00344">
    <property type="entry name" value="BCTRLSENSOR"/>
</dbReference>
<evidence type="ECO:0000256" key="2">
    <source>
        <dbReference type="ARBA" id="ARBA00012438"/>
    </source>
</evidence>
<feature type="domain" description="Histidine kinase" evidence="4">
    <location>
        <begin position="173"/>
        <end position="405"/>
    </location>
</feature>
<dbReference type="PANTHER" id="PTHR43065">
    <property type="entry name" value="SENSOR HISTIDINE KINASE"/>
    <property type="match status" value="1"/>
</dbReference>
<dbReference type="Gene3D" id="3.30.565.10">
    <property type="entry name" value="Histidine kinase-like ATPase, C-terminal domain"/>
    <property type="match status" value="1"/>
</dbReference>
<dbReference type="InterPro" id="IPR036097">
    <property type="entry name" value="HisK_dim/P_sf"/>
</dbReference>
<evidence type="ECO:0000256" key="1">
    <source>
        <dbReference type="ARBA" id="ARBA00000085"/>
    </source>
</evidence>
<gene>
    <name evidence="5" type="ORF">F6R98_07060</name>
</gene>
<dbReference type="PANTHER" id="PTHR43065:SF42">
    <property type="entry name" value="TWO-COMPONENT SENSOR PPRA"/>
    <property type="match status" value="1"/>
</dbReference>
<dbReference type="GO" id="GO:0000155">
    <property type="term" value="F:phosphorelay sensor kinase activity"/>
    <property type="evidence" value="ECO:0007669"/>
    <property type="project" value="InterPro"/>
</dbReference>
<evidence type="ECO:0000256" key="3">
    <source>
        <dbReference type="ARBA" id="ARBA00022553"/>
    </source>
</evidence>
<keyword evidence="6" id="KW-1185">Reference proteome</keyword>
<dbReference type="Pfam" id="PF02518">
    <property type="entry name" value="HATPase_c"/>
    <property type="match status" value="1"/>
</dbReference>
<evidence type="ECO:0000313" key="5">
    <source>
        <dbReference type="EMBL" id="QFY42414.1"/>
    </source>
</evidence>
<keyword evidence="3" id="KW-0597">Phosphoprotein</keyword>
<organism evidence="5 6">
    <name type="scientific">Candidatus Methylospira mobilis</name>
    <dbReference type="NCBI Taxonomy" id="1808979"/>
    <lineage>
        <taxon>Bacteria</taxon>
        <taxon>Pseudomonadati</taxon>
        <taxon>Pseudomonadota</taxon>
        <taxon>Gammaproteobacteria</taxon>
        <taxon>Methylococcales</taxon>
        <taxon>Methylococcaceae</taxon>
        <taxon>Candidatus Methylospira</taxon>
    </lineage>
</organism>
<dbReference type="CDD" id="cd00082">
    <property type="entry name" value="HisKA"/>
    <property type="match status" value="1"/>
</dbReference>
<sequence>MSEHEAESRPAGSWSVGQLVIPVDSFDISIICQEVALWFQENKQITAVPVRQGGCIAGLVERNAFFYRYLAGYGREVYSRRSICELMYPDPLIVLASEQVNVVAMRITEERPEALQHGFIVTDNGVCMGIVSGISLLRASAAQMAATLTDLKRTQADLIQSEKMASLGGLVAGIAHEVNTPIGITLTAATLLQEQARDFSTLVSGGVLRKSDILKFVEKSTETSSFIVSNIMRASSLIQSFKQVAVDRSHDQRRRFDLAGYLNELLVSLRPRFKGTLHTARVECESGMVIDSYAGALAQVIINLVMNALDHAFSQDAPGEITISVQATQPENISLKVSDNGCGMSEEVAAKIFEPFFTTRRGQGGTGLGMHIVYNIVNQQLGGRIHIDSSPGSGSRFTLVFPKVAPG</sequence>
<dbReference type="SMART" id="SM00387">
    <property type="entry name" value="HATPase_c"/>
    <property type="match status" value="1"/>
</dbReference>
<dbReference type="Proteomes" id="UP000325755">
    <property type="component" value="Chromosome"/>
</dbReference>
<dbReference type="Gene3D" id="1.10.287.130">
    <property type="match status" value="1"/>
</dbReference>
<dbReference type="EMBL" id="CP044205">
    <property type="protein sequence ID" value="QFY42414.1"/>
    <property type="molecule type" value="Genomic_DNA"/>
</dbReference>